<dbReference type="Proteomes" id="UP000183788">
    <property type="component" value="Unassembled WGS sequence"/>
</dbReference>
<evidence type="ECO:0000313" key="5">
    <source>
        <dbReference type="Proteomes" id="UP000183788"/>
    </source>
</evidence>
<keyword evidence="6" id="KW-1185">Reference proteome</keyword>
<keyword evidence="4" id="KW-0328">Glycosyltransferase</keyword>
<reference evidence="4 6" key="2">
    <citation type="submission" date="2023-11" db="EMBL/GenBank/DDBJ databases">
        <title>MicrobeMod: A computational toolkit for identifying prokaryotic methylation and restriction-modification with nanopore sequencing.</title>
        <authorList>
            <person name="Crits-Christoph A."/>
            <person name="Kang S.C."/>
            <person name="Lee H."/>
            <person name="Ostrov N."/>
        </authorList>
    </citation>
    <scope>NUCLEOTIDE SEQUENCE [LARGE SCALE GENOMIC DNA]</scope>
    <source>
        <strain evidence="4 6">ATCC 23090</strain>
    </source>
</reference>
<dbReference type="CDD" id="cd03801">
    <property type="entry name" value="GT4_PimA-like"/>
    <property type="match status" value="1"/>
</dbReference>
<feature type="domain" description="Glycosyltransferase subfamily 4-like N-terminal" evidence="2">
    <location>
        <begin position="17"/>
        <end position="178"/>
    </location>
</feature>
<dbReference type="InterPro" id="IPR001296">
    <property type="entry name" value="Glyco_trans_1"/>
</dbReference>
<dbReference type="AlphaFoldDB" id="A0A1K1RUQ9"/>
<reference evidence="3 5" key="1">
    <citation type="submission" date="2016-11" db="EMBL/GenBank/DDBJ databases">
        <authorList>
            <person name="Jaros S."/>
            <person name="Januszkiewicz K."/>
            <person name="Wedrychowicz H."/>
        </authorList>
    </citation>
    <scope>NUCLEOTIDE SEQUENCE [LARGE SCALE GENOMIC DNA]</scope>
    <source>
        <strain evidence="3 5">DSM 784</strain>
    </source>
</reference>
<dbReference type="Pfam" id="PF13439">
    <property type="entry name" value="Glyco_transf_4"/>
    <property type="match status" value="1"/>
</dbReference>
<dbReference type="InterPro" id="IPR028098">
    <property type="entry name" value="Glyco_trans_4-like_N"/>
</dbReference>
<keyword evidence="3" id="KW-0808">Transferase</keyword>
<accession>A0A1K1RUQ9</accession>
<evidence type="ECO:0000259" key="2">
    <source>
        <dbReference type="Pfam" id="PF13439"/>
    </source>
</evidence>
<dbReference type="Gene3D" id="3.40.50.2000">
    <property type="entry name" value="Glycogen Phosphorylase B"/>
    <property type="match status" value="2"/>
</dbReference>
<evidence type="ECO:0000313" key="6">
    <source>
        <dbReference type="Proteomes" id="UP001326715"/>
    </source>
</evidence>
<dbReference type="PANTHER" id="PTHR12526">
    <property type="entry name" value="GLYCOSYLTRANSFERASE"/>
    <property type="match status" value="1"/>
</dbReference>
<evidence type="ECO:0000259" key="1">
    <source>
        <dbReference type="Pfam" id="PF00534"/>
    </source>
</evidence>
<organism evidence="3 5">
    <name type="scientific">Chitinophaga sancti</name>
    <dbReference type="NCBI Taxonomy" id="1004"/>
    <lineage>
        <taxon>Bacteria</taxon>
        <taxon>Pseudomonadati</taxon>
        <taxon>Bacteroidota</taxon>
        <taxon>Chitinophagia</taxon>
        <taxon>Chitinophagales</taxon>
        <taxon>Chitinophagaceae</taxon>
        <taxon>Chitinophaga</taxon>
    </lineage>
</organism>
<dbReference type="STRING" id="1004.SAMN05661012_04291"/>
<protein>
    <submittedName>
        <fullName evidence="3 4">Glycosyltransferase</fullName>
        <ecNumber evidence="4">2.4.-.-</ecNumber>
    </submittedName>
</protein>
<dbReference type="Proteomes" id="UP001326715">
    <property type="component" value="Chromosome"/>
</dbReference>
<dbReference type="EC" id="2.4.-.-" evidence="4"/>
<feature type="domain" description="Glycosyl transferase family 1" evidence="1">
    <location>
        <begin position="190"/>
        <end position="339"/>
    </location>
</feature>
<dbReference type="PANTHER" id="PTHR12526:SF630">
    <property type="entry name" value="GLYCOSYLTRANSFERASE"/>
    <property type="match status" value="1"/>
</dbReference>
<dbReference type="EMBL" id="FPIZ01000014">
    <property type="protein sequence ID" value="SFW75793.1"/>
    <property type="molecule type" value="Genomic_DNA"/>
</dbReference>
<evidence type="ECO:0000313" key="4">
    <source>
        <dbReference type="EMBL" id="WQG92083.1"/>
    </source>
</evidence>
<gene>
    <name evidence="3" type="ORF">SAMN05661012_04291</name>
    <name evidence="4" type="ORF">SR876_11255</name>
</gene>
<dbReference type="EMBL" id="CP140154">
    <property type="protein sequence ID" value="WQG92083.1"/>
    <property type="molecule type" value="Genomic_DNA"/>
</dbReference>
<evidence type="ECO:0000313" key="3">
    <source>
        <dbReference type="EMBL" id="SFW75793.1"/>
    </source>
</evidence>
<dbReference type="RefSeq" id="WP_072363284.1">
    <property type="nucleotide sequence ID" value="NZ_CP139972.1"/>
</dbReference>
<proteinExistence type="predicted"/>
<dbReference type="GO" id="GO:0016757">
    <property type="term" value="F:glycosyltransferase activity"/>
    <property type="evidence" value="ECO:0007669"/>
    <property type="project" value="UniProtKB-KW"/>
</dbReference>
<name>A0A1K1RUQ9_9BACT</name>
<sequence length="377" mass="42895">MEICHIILGKANPDRMNGVNRVVNELVSRQTLAGLQVNVWGIASDLLHNYPIRIFPTKLFRKKYFPFSIPSELENEIRKKAGEQIIFHLHGGFIPQFYTICKLLHKYNIPFVITPHGSYNVIAMNRNNLVKKFYFHYFESTLLKNAMAIHSLGQSEIEGLKKIYPNDKTVLIPYGIDLTPMPGNITPSPGFIIGYCGRMDLYTKGLKELVIGFDMFFSKHPHADLWIIGDGPEREILEKLAHSLTAANRIKFWGAQYGNQKEDILSQCSVFASPSRNEGLPSAILEAAAMGIPCLVTEATNMGDYIRKYKAGKVIAHTEPEEIFNGLNSLYHEMKSPVDKAQYKFNTRKMIENEFSWSNVLSQFNAMYECRTIPMTC</sequence>
<dbReference type="SUPFAM" id="SSF53756">
    <property type="entry name" value="UDP-Glycosyltransferase/glycogen phosphorylase"/>
    <property type="match status" value="1"/>
</dbReference>
<dbReference type="Pfam" id="PF00534">
    <property type="entry name" value="Glycos_transf_1"/>
    <property type="match status" value="1"/>
</dbReference>